<feature type="region of interest" description="Disordered" evidence="4">
    <location>
        <begin position="289"/>
        <end position="431"/>
    </location>
</feature>
<dbReference type="AlphaFoldDB" id="A0AAN8I7X3"/>
<reference evidence="5 6" key="1">
    <citation type="submission" date="2022-12" db="EMBL/GenBank/DDBJ databases">
        <title>Genomic features and morphological characterization of a novel Knufia sp. strain isolated from spacecraft assembly facility.</title>
        <authorList>
            <person name="Teixeira M."/>
            <person name="Chander A.M."/>
            <person name="Stajich J.E."/>
            <person name="Venkateswaran K."/>
        </authorList>
    </citation>
    <scope>NUCLEOTIDE SEQUENCE [LARGE SCALE GENOMIC DNA]</scope>
    <source>
        <strain evidence="5 6">FJI-L2-BK-P2</strain>
    </source>
</reference>
<dbReference type="InterPro" id="IPR011990">
    <property type="entry name" value="TPR-like_helical_dom_sf"/>
</dbReference>
<sequence length="798" mass="89207">MAPPTASPGSQLRQLVYYNLDNNLLKNALFLAQRLVAYESRSAEAAFLLAHCQFQCGYTKASWDTSRPYAIKGTHLGCAYVFAQACLELGRYIDGNQALEKSRPLWQGRNTLTQHNETRRQHLPDAAAVLCLAGKLWKGHKNMEKAVDCWVNSLRLNPFMWDAYTLLVESGAKVNVPAIYRLNPDMVNMVHAQYAANEKLQERPTQYASIPQQPPSHPSMPDPFMSTQKTNGHPNALFEKLNNSKINISAANNIHDDELMPTPSTMVDEDSMMQNVNGNARYEAPPAPLRKARSIQDVQPDPSTRLKSTSTRLKSRLKPTSEEPHHEPPPPGPPSKRTVSGAVAPSQLSEPVRRTTRSQTSRPPSATSTNKMSSLANSLGLRQERDIKKAKAPAVKPRTATTATVGRAVSGNRMKTAPSAEPPDAESRENRAPSVPFLPAMLEQPPPQQENRAEKDLEGFRTILDLFNRLATAHCSLSHFECHIAIQTYNSLPSAQRETSYVLSQIARAYNEMSQHAEAEKYFIRVRQTAPSRLEDMEIYSTVLYQLKSEIELAYLAHELVEVERNSPQTWIAIGNSFSLQREHEQALKCFRRATQLDPSFAYGFTLQGHEYIENEEFAKALEAYRCAIAADNRHYNAWYGLGKVYTKLGKYSVAESHYRTAASINPSNAVLTCAIGTVVEKTKPLDQALKFYDRACRLAPKNALSRFKKARCLMGLGRPEEALSELEVLKEIAPDEANVWFLSGRLCKMLGRKTEAVRAFTVALNLDPKAAQYIKDAMESLDDEEDIPDADGDEDMD</sequence>
<accession>A0AAN8I7X3</accession>
<feature type="repeat" description="TPR" evidence="3">
    <location>
        <begin position="602"/>
        <end position="635"/>
    </location>
</feature>
<dbReference type="PROSITE" id="PS50293">
    <property type="entry name" value="TPR_REGION"/>
    <property type="match status" value="1"/>
</dbReference>
<dbReference type="Pfam" id="PF14559">
    <property type="entry name" value="TPR_19"/>
    <property type="match status" value="1"/>
</dbReference>
<name>A0AAN8I7X3_9EURO</name>
<feature type="compositionally biased region" description="Polar residues" evidence="4">
    <location>
        <begin position="301"/>
        <end position="312"/>
    </location>
</feature>
<dbReference type="Pfam" id="PF00515">
    <property type="entry name" value="TPR_1"/>
    <property type="match status" value="1"/>
</dbReference>
<dbReference type="SUPFAM" id="SSF81901">
    <property type="entry name" value="HCP-like"/>
    <property type="match status" value="1"/>
</dbReference>
<feature type="repeat" description="TPR" evidence="3">
    <location>
        <begin position="568"/>
        <end position="601"/>
    </location>
</feature>
<dbReference type="Proteomes" id="UP001316803">
    <property type="component" value="Unassembled WGS sequence"/>
</dbReference>
<dbReference type="PANTHER" id="PTHR12558">
    <property type="entry name" value="CELL DIVISION CYCLE 16,23,27"/>
    <property type="match status" value="1"/>
</dbReference>
<proteinExistence type="inferred from homology"/>
<feature type="repeat" description="TPR" evidence="3">
    <location>
        <begin position="670"/>
        <end position="703"/>
    </location>
</feature>
<feature type="region of interest" description="Disordered" evidence="4">
    <location>
        <begin position="779"/>
        <end position="798"/>
    </location>
</feature>
<feature type="compositionally biased region" description="Low complexity" evidence="4">
    <location>
        <begin position="357"/>
        <end position="369"/>
    </location>
</feature>
<dbReference type="SUPFAM" id="SSF48452">
    <property type="entry name" value="TPR-like"/>
    <property type="match status" value="2"/>
</dbReference>
<dbReference type="Pfam" id="PF13432">
    <property type="entry name" value="TPR_16"/>
    <property type="match status" value="1"/>
</dbReference>
<dbReference type="GO" id="GO:0016567">
    <property type="term" value="P:protein ubiquitination"/>
    <property type="evidence" value="ECO:0007669"/>
    <property type="project" value="TreeGrafter"/>
</dbReference>
<evidence type="ECO:0000256" key="2">
    <source>
        <dbReference type="ARBA" id="ARBA00038210"/>
    </source>
</evidence>
<dbReference type="PROSITE" id="PS50005">
    <property type="entry name" value="TPR"/>
    <property type="match status" value="5"/>
</dbReference>
<dbReference type="GO" id="GO:0005680">
    <property type="term" value="C:anaphase-promoting complex"/>
    <property type="evidence" value="ECO:0007669"/>
    <property type="project" value="UniProtKB-ARBA"/>
</dbReference>
<feature type="repeat" description="TPR" evidence="3">
    <location>
        <begin position="636"/>
        <end position="669"/>
    </location>
</feature>
<dbReference type="GO" id="GO:0051301">
    <property type="term" value="P:cell division"/>
    <property type="evidence" value="ECO:0007669"/>
    <property type="project" value="TreeGrafter"/>
</dbReference>
<organism evidence="5 6">
    <name type="scientific">Knufia fluminis</name>
    <dbReference type="NCBI Taxonomy" id="191047"/>
    <lineage>
        <taxon>Eukaryota</taxon>
        <taxon>Fungi</taxon>
        <taxon>Dikarya</taxon>
        <taxon>Ascomycota</taxon>
        <taxon>Pezizomycotina</taxon>
        <taxon>Eurotiomycetes</taxon>
        <taxon>Chaetothyriomycetidae</taxon>
        <taxon>Chaetothyriales</taxon>
        <taxon>Trichomeriaceae</taxon>
        <taxon>Knufia</taxon>
    </lineage>
</organism>
<keyword evidence="6" id="KW-1185">Reference proteome</keyword>
<protein>
    <submittedName>
        <fullName evidence="5">Anaphase-promoting complex subunit cdc27</fullName>
    </submittedName>
</protein>
<evidence type="ECO:0000256" key="1">
    <source>
        <dbReference type="ARBA" id="ARBA00022803"/>
    </source>
</evidence>
<dbReference type="GO" id="GO:0007091">
    <property type="term" value="P:metaphase/anaphase transition of mitotic cell cycle"/>
    <property type="evidence" value="ECO:0007669"/>
    <property type="project" value="TreeGrafter"/>
</dbReference>
<comment type="caution">
    <text evidence="5">The sequence shown here is derived from an EMBL/GenBank/DDBJ whole genome shotgun (WGS) entry which is preliminary data.</text>
</comment>
<evidence type="ECO:0000256" key="3">
    <source>
        <dbReference type="PROSITE-ProRule" id="PRU00339"/>
    </source>
</evidence>
<dbReference type="SMART" id="SM00028">
    <property type="entry name" value="TPR"/>
    <property type="match status" value="8"/>
</dbReference>
<keyword evidence="1 3" id="KW-0802">TPR repeat</keyword>
<dbReference type="EMBL" id="JAKLMC020000004">
    <property type="protein sequence ID" value="KAK5956569.1"/>
    <property type="molecule type" value="Genomic_DNA"/>
</dbReference>
<gene>
    <name evidence="5" type="primary">CDC27</name>
    <name evidence="5" type="ORF">OHC33_002054</name>
</gene>
<dbReference type="Gene3D" id="1.25.40.10">
    <property type="entry name" value="Tetratricopeptide repeat domain"/>
    <property type="match status" value="4"/>
</dbReference>
<dbReference type="PANTHER" id="PTHR12558:SF13">
    <property type="entry name" value="CELL DIVISION CYCLE PROTEIN 27 HOMOLOG"/>
    <property type="match status" value="1"/>
</dbReference>
<evidence type="ECO:0000313" key="5">
    <source>
        <dbReference type="EMBL" id="KAK5956569.1"/>
    </source>
</evidence>
<feature type="compositionally biased region" description="Basic and acidic residues" evidence="4">
    <location>
        <begin position="319"/>
        <end position="328"/>
    </location>
</feature>
<comment type="similarity">
    <text evidence="2">Belongs to the APC3/CDC27 family.</text>
</comment>
<dbReference type="GO" id="GO:0031145">
    <property type="term" value="P:anaphase-promoting complex-dependent catabolic process"/>
    <property type="evidence" value="ECO:0007669"/>
    <property type="project" value="TreeGrafter"/>
</dbReference>
<dbReference type="Pfam" id="PF12895">
    <property type="entry name" value="ANAPC3"/>
    <property type="match status" value="1"/>
</dbReference>
<dbReference type="InterPro" id="IPR019734">
    <property type="entry name" value="TPR_rpt"/>
</dbReference>
<feature type="compositionally biased region" description="Acidic residues" evidence="4">
    <location>
        <begin position="780"/>
        <end position="798"/>
    </location>
</feature>
<feature type="repeat" description="TPR" evidence="3">
    <location>
        <begin position="738"/>
        <end position="771"/>
    </location>
</feature>
<evidence type="ECO:0000256" key="4">
    <source>
        <dbReference type="SAM" id="MobiDB-lite"/>
    </source>
</evidence>
<dbReference type="GO" id="GO:0005737">
    <property type="term" value="C:cytoplasm"/>
    <property type="evidence" value="ECO:0007669"/>
    <property type="project" value="TreeGrafter"/>
</dbReference>
<evidence type="ECO:0000313" key="6">
    <source>
        <dbReference type="Proteomes" id="UP001316803"/>
    </source>
</evidence>